<evidence type="ECO:0000313" key="3">
    <source>
        <dbReference type="EMBL" id="QNO53937.1"/>
    </source>
</evidence>
<evidence type="ECO:0000256" key="2">
    <source>
        <dbReference type="SAM" id="Phobius"/>
    </source>
</evidence>
<name>A0A7G9Z103_9EURY</name>
<evidence type="ECO:0000256" key="1">
    <source>
        <dbReference type="SAM" id="Coils"/>
    </source>
</evidence>
<feature type="coiled-coil region" evidence="1">
    <location>
        <begin position="629"/>
        <end position="663"/>
    </location>
</feature>
<proteinExistence type="predicted"/>
<keyword evidence="2" id="KW-1133">Transmembrane helix</keyword>
<evidence type="ECO:0008006" key="4">
    <source>
        <dbReference type="Google" id="ProtNLM"/>
    </source>
</evidence>
<protein>
    <recommendedName>
        <fullName evidence="4">DUF4129 domain-containing protein</fullName>
    </recommendedName>
</protein>
<dbReference type="EMBL" id="MT631555">
    <property type="protein sequence ID" value="QNO53937.1"/>
    <property type="molecule type" value="Genomic_DNA"/>
</dbReference>
<keyword evidence="1" id="KW-0175">Coiled coil</keyword>
<accession>A0A7G9Z103</accession>
<gene>
    <name evidence="3" type="ORF">NNHBGCAA_00037</name>
</gene>
<dbReference type="AlphaFoldDB" id="A0A7G9Z103"/>
<feature type="transmembrane region" description="Helical" evidence="2">
    <location>
        <begin position="511"/>
        <end position="529"/>
    </location>
</feature>
<sequence>MQTRAMAEKRKRKITVLTLLILVLMFLSPASAGGVRHQIYSEASSSDEGIHSFFSDILEEAGNCMDKFLEESPDADKFASSLESEIKLTEEESRFYAAKGIESNVSSVLSPFCSLSGGIKKITLFQVVFLTNYETLKNESDYEAYVRARIAVVKMRTGADGINCSLDGIEPIELWNETSILLFNVSELRDKLKDVYALIDHYEKLLEKYEIEAPAFEEYLLVVVVTDEHPFLYEEIMIYVYARNVTSLSLVIGNATYELKNQTEQTKRYSFEEPGEYEIYAEAITSDGKIIKSNIVKVYVSKIPTFIVLSSKYAALVNEDVKIAGLLVDYYNEPLHGANVTVKAGDEETELTTDRSENFVFDGTRSSEGVLNVSAFYPGNNTYKSSSANISIFFSRFPVSLHIEADETHINVNETANFTGYVYGVNPNYTVPLIIFVNDTRVKTLTAEKDFNFSLFFSSPGTYEVYAFFPGDSLFKPAKSNVVKITVTKKAEVLGDKRGEEIINIYREFDILFYLLLILVAIVSFFVGLHARTLKRKLHASGERLHILRSKLHVFKEKILTPMASLFASLYTRTLKDKIHTLRGKMHVFIEKTFAPIASILTVIYARVFKGKFHAFSKSKNKLRALMQKKRTEQNKTIENLRIDVAEEEVEKEKERYEEVSEVNILEGVDLEGAYKLLFDTIVDKYSFKKNLTPRELLETIKKKKEPFTEMLEGVTEIYEKAVYGNIEPMDGEEESYFKRIEEILRYFKG</sequence>
<keyword evidence="2" id="KW-0812">Transmembrane</keyword>
<reference evidence="3" key="1">
    <citation type="submission" date="2020-06" db="EMBL/GenBank/DDBJ databases">
        <title>Unique genomic features of the anaerobic methanotrophic archaea.</title>
        <authorList>
            <person name="Chadwick G.L."/>
            <person name="Skennerton C.T."/>
            <person name="Laso-Perez R."/>
            <person name="Leu A.O."/>
            <person name="Speth D.R."/>
            <person name="Yu H."/>
            <person name="Morgan-Lang C."/>
            <person name="Hatzenpichler R."/>
            <person name="Goudeau D."/>
            <person name="Malmstrom R."/>
            <person name="Brazelton W.J."/>
            <person name="Woyke T."/>
            <person name="Hallam S.J."/>
            <person name="Tyson G.W."/>
            <person name="Wegener G."/>
            <person name="Boetius A."/>
            <person name="Orphan V."/>
        </authorList>
    </citation>
    <scope>NUCLEOTIDE SEQUENCE</scope>
</reference>
<organism evidence="3">
    <name type="scientific">Candidatus Methanophagaceae archaeon ANME-1 ERB6</name>
    <dbReference type="NCBI Taxonomy" id="2759912"/>
    <lineage>
        <taxon>Archaea</taxon>
        <taxon>Methanobacteriati</taxon>
        <taxon>Methanobacteriota</taxon>
        <taxon>Stenosarchaea group</taxon>
        <taxon>Methanomicrobia</taxon>
        <taxon>Candidatus Methanophagales</taxon>
        <taxon>Candidatus Methanophagaceae</taxon>
    </lineage>
</organism>
<keyword evidence="2" id="KW-0472">Membrane</keyword>